<proteinExistence type="predicted"/>
<reference evidence="1 2" key="1">
    <citation type="submission" date="2016-08" db="EMBL/GenBank/DDBJ databases">
        <authorList>
            <person name="Seilhamer J.J."/>
        </authorList>
    </citation>
    <scope>NUCLEOTIDE SEQUENCE [LARGE SCALE GENOMIC DNA]</scope>
    <source>
        <strain evidence="1 2">KH-18-2</strain>
    </source>
</reference>
<dbReference type="AlphaFoldDB" id="A0A2S3WP90"/>
<name>A0A2S3WP90_PSEPU</name>
<evidence type="ECO:0000313" key="1">
    <source>
        <dbReference type="EMBL" id="POG03135.1"/>
    </source>
</evidence>
<comment type="caution">
    <text evidence="1">The sequence shown here is derived from an EMBL/GenBank/DDBJ whole genome shotgun (WGS) entry which is preliminary data.</text>
</comment>
<dbReference type="Proteomes" id="UP000237378">
    <property type="component" value="Unassembled WGS sequence"/>
</dbReference>
<reference evidence="1 2" key="2">
    <citation type="submission" date="2018-03" db="EMBL/GenBank/DDBJ databases">
        <title>Draft genome of Pseudomonas putida strain KH-18-2.</title>
        <authorList>
            <person name="Yoshizawa S."/>
            <person name="Khan N.H."/>
            <person name="Nishimura M."/>
            <person name="Chiura H.X."/>
            <person name="Ogura Y."/>
            <person name="Hayashi T."/>
            <person name="Kogure K."/>
        </authorList>
    </citation>
    <scope>NUCLEOTIDE SEQUENCE [LARGE SCALE GENOMIC DNA]</scope>
    <source>
        <strain evidence="1 2">KH-18-2</strain>
    </source>
</reference>
<sequence>MLQRLLAHRTVGQPPLTLKGLGNAPEQLVLGFQQRLQLAGHARHLQRFETVRTPAAQRITHAVERLQALAKADPQQPQAAEQGH</sequence>
<gene>
    <name evidence="1" type="ORF">BGP82_17775</name>
</gene>
<evidence type="ECO:0000313" key="2">
    <source>
        <dbReference type="Proteomes" id="UP000237378"/>
    </source>
</evidence>
<dbReference type="EMBL" id="MING01000083">
    <property type="protein sequence ID" value="POG03135.1"/>
    <property type="molecule type" value="Genomic_DNA"/>
</dbReference>
<accession>A0A2S3WP90</accession>
<protein>
    <submittedName>
        <fullName evidence="1">Uncharacterized protein</fullName>
    </submittedName>
</protein>
<organism evidence="1 2">
    <name type="scientific">Pseudomonas putida</name>
    <name type="common">Arthrobacter siderocapsulatus</name>
    <dbReference type="NCBI Taxonomy" id="303"/>
    <lineage>
        <taxon>Bacteria</taxon>
        <taxon>Pseudomonadati</taxon>
        <taxon>Pseudomonadota</taxon>
        <taxon>Gammaproteobacteria</taxon>
        <taxon>Pseudomonadales</taxon>
        <taxon>Pseudomonadaceae</taxon>
        <taxon>Pseudomonas</taxon>
    </lineage>
</organism>